<dbReference type="SUPFAM" id="SSF53474">
    <property type="entry name" value="alpha/beta-Hydrolases"/>
    <property type="match status" value="1"/>
</dbReference>
<protein>
    <recommendedName>
        <fullName evidence="2">BD-FAE-like domain-containing protein</fullName>
    </recommendedName>
</protein>
<dbReference type="Proteomes" id="UP000015101">
    <property type="component" value="Unassembled WGS sequence"/>
</dbReference>
<dbReference type="Pfam" id="PF20434">
    <property type="entry name" value="BD-FAE"/>
    <property type="match status" value="1"/>
</dbReference>
<dbReference type="AlphaFoldDB" id="T1EE58"/>
<dbReference type="InterPro" id="IPR029058">
    <property type="entry name" value="AB_hydrolase_fold"/>
</dbReference>
<reference evidence="4" key="3">
    <citation type="submission" date="2015-06" db="UniProtKB">
        <authorList>
            <consortium name="EnsemblMetazoa"/>
        </authorList>
    </citation>
    <scope>IDENTIFICATION</scope>
</reference>
<dbReference type="GO" id="GO:0004061">
    <property type="term" value="F:arylformamidase activity"/>
    <property type="evidence" value="ECO:0000318"/>
    <property type="project" value="GO_Central"/>
</dbReference>
<dbReference type="OMA" id="STYCLLA"/>
<dbReference type="CTD" id="20194860"/>
<reference evidence="5" key="1">
    <citation type="submission" date="2012-12" db="EMBL/GenBank/DDBJ databases">
        <authorList>
            <person name="Hellsten U."/>
            <person name="Grimwood J."/>
            <person name="Chapman J.A."/>
            <person name="Shapiro H."/>
            <person name="Aerts A."/>
            <person name="Otillar R.P."/>
            <person name="Terry A.Y."/>
            <person name="Boore J.L."/>
            <person name="Simakov O."/>
            <person name="Marletaz F."/>
            <person name="Cho S.-J."/>
            <person name="Edsinger-Gonzales E."/>
            <person name="Havlak P."/>
            <person name="Kuo D.-H."/>
            <person name="Larsson T."/>
            <person name="Lv J."/>
            <person name="Arendt D."/>
            <person name="Savage R."/>
            <person name="Osoegawa K."/>
            <person name="de Jong P."/>
            <person name="Lindberg D.R."/>
            <person name="Seaver E.C."/>
            <person name="Weisblat D.A."/>
            <person name="Putnam N.H."/>
            <person name="Grigoriev I.V."/>
            <person name="Rokhsar D.S."/>
        </authorList>
    </citation>
    <scope>NUCLEOTIDE SEQUENCE</scope>
</reference>
<dbReference type="InParanoid" id="T1EE58"/>
<evidence type="ECO:0000313" key="3">
    <source>
        <dbReference type="EMBL" id="ESN98651.1"/>
    </source>
</evidence>
<dbReference type="RefSeq" id="XP_009022652.1">
    <property type="nucleotide sequence ID" value="XM_009024404.1"/>
</dbReference>
<sequence>MLRKMFRVALAATSTVLFIPYAIAFVAELIYGKPSKSHNRFLRALNPKRVYAFNYSLIRELKYFKYIKLYFAWTDFYRNETIDRLIKDIEYGQNRNSLDVYKGRSRYTSTNNTEPLKPVIIYLYGGGWSSGDKNIYGLLCSNLASLFNCIVVCPNYTLYPRGFVDDMVQDVSDVLQWVQNNAIIYGGDKNRVVMIGHSAGVHLATLTIGELCRKYLDNNPEYLEETNFPTVHGLAGVYDIKEHYEYQTLNGIENFSNMSRVMYDNLQQFHIFSPILVLSSLPEHVRLPPMHLYHGTCDNTVPVNSSLNFGAALSLRKDKTVQVRLLNGCDHVDIMMDLMERERVWFGTMMMEIKKGLDKYL</sequence>
<dbReference type="HOGENOM" id="CLU_012494_2_5_1"/>
<dbReference type="eggNOG" id="KOG1516">
    <property type="taxonomic scope" value="Eukaryota"/>
</dbReference>
<keyword evidence="5" id="KW-1185">Reference proteome</keyword>
<dbReference type="GeneID" id="20194860"/>
<keyword evidence="1" id="KW-0378">Hydrolase</keyword>
<dbReference type="EMBL" id="KB097143">
    <property type="protein sequence ID" value="ESN98651.1"/>
    <property type="molecule type" value="Genomic_DNA"/>
</dbReference>
<organism evidence="4 5">
    <name type="scientific">Helobdella robusta</name>
    <name type="common">Californian leech</name>
    <dbReference type="NCBI Taxonomy" id="6412"/>
    <lineage>
        <taxon>Eukaryota</taxon>
        <taxon>Metazoa</taxon>
        <taxon>Spiralia</taxon>
        <taxon>Lophotrochozoa</taxon>
        <taxon>Annelida</taxon>
        <taxon>Clitellata</taxon>
        <taxon>Hirudinea</taxon>
        <taxon>Rhynchobdellida</taxon>
        <taxon>Glossiphoniidae</taxon>
        <taxon>Helobdella</taxon>
    </lineage>
</organism>
<dbReference type="EnsemblMetazoa" id="HelroT106899">
    <property type="protein sequence ID" value="HelroP106899"/>
    <property type="gene ID" value="HelroG106899"/>
</dbReference>
<dbReference type="PANTHER" id="PTHR48081">
    <property type="entry name" value="AB HYDROLASE SUPERFAMILY PROTEIN C4A8.06C"/>
    <property type="match status" value="1"/>
</dbReference>
<dbReference type="STRING" id="6412.T1EE58"/>
<evidence type="ECO:0000313" key="4">
    <source>
        <dbReference type="EnsemblMetazoa" id="HelroP106899"/>
    </source>
</evidence>
<dbReference type="PANTHER" id="PTHR48081:SF33">
    <property type="entry name" value="KYNURENINE FORMAMIDASE"/>
    <property type="match status" value="1"/>
</dbReference>
<dbReference type="KEGG" id="hro:HELRODRAFT_106899"/>
<dbReference type="OrthoDB" id="433474at2759"/>
<evidence type="ECO:0000313" key="5">
    <source>
        <dbReference type="Proteomes" id="UP000015101"/>
    </source>
</evidence>
<dbReference type="InterPro" id="IPR049492">
    <property type="entry name" value="BD-FAE-like_dom"/>
</dbReference>
<name>T1EE58_HELRO</name>
<dbReference type="EMBL" id="AMQM01001026">
    <property type="status" value="NOT_ANNOTATED_CDS"/>
    <property type="molecule type" value="Genomic_DNA"/>
</dbReference>
<gene>
    <name evidence="4" type="primary">20194860</name>
    <name evidence="3" type="ORF">HELRODRAFT_106899</name>
</gene>
<proteinExistence type="predicted"/>
<accession>T1EE58</accession>
<dbReference type="InterPro" id="IPR050300">
    <property type="entry name" value="GDXG_lipolytic_enzyme"/>
</dbReference>
<feature type="domain" description="BD-FAE-like" evidence="2">
    <location>
        <begin position="108"/>
        <end position="312"/>
    </location>
</feature>
<reference evidence="3 5" key="2">
    <citation type="journal article" date="2013" name="Nature">
        <title>Insights into bilaterian evolution from three spiralian genomes.</title>
        <authorList>
            <person name="Simakov O."/>
            <person name="Marletaz F."/>
            <person name="Cho S.J."/>
            <person name="Edsinger-Gonzales E."/>
            <person name="Havlak P."/>
            <person name="Hellsten U."/>
            <person name="Kuo D.H."/>
            <person name="Larsson T."/>
            <person name="Lv J."/>
            <person name="Arendt D."/>
            <person name="Savage R."/>
            <person name="Osoegawa K."/>
            <person name="de Jong P."/>
            <person name="Grimwood J."/>
            <person name="Chapman J.A."/>
            <person name="Shapiro H."/>
            <person name="Aerts A."/>
            <person name="Otillar R.P."/>
            <person name="Terry A.Y."/>
            <person name="Boore J.L."/>
            <person name="Grigoriev I.V."/>
            <person name="Lindberg D.R."/>
            <person name="Seaver E.C."/>
            <person name="Weisblat D.A."/>
            <person name="Putnam N.H."/>
            <person name="Rokhsar D.S."/>
        </authorList>
    </citation>
    <scope>NUCLEOTIDE SEQUENCE</scope>
</reference>
<evidence type="ECO:0000256" key="1">
    <source>
        <dbReference type="ARBA" id="ARBA00022801"/>
    </source>
</evidence>
<dbReference type="Gene3D" id="3.40.50.1820">
    <property type="entry name" value="alpha/beta hydrolase"/>
    <property type="match status" value="1"/>
</dbReference>
<evidence type="ECO:0000259" key="2">
    <source>
        <dbReference type="Pfam" id="PF20434"/>
    </source>
</evidence>